<dbReference type="PANTHER" id="PTHR19372">
    <property type="entry name" value="SULFITE REDUCTASE"/>
    <property type="match status" value="1"/>
</dbReference>
<evidence type="ECO:0000313" key="4">
    <source>
        <dbReference type="EMBL" id="GAA5339023.1"/>
    </source>
</evidence>
<dbReference type="InterPro" id="IPR036374">
    <property type="entry name" value="OxRdtase_Mopterin-bd_sf"/>
</dbReference>
<evidence type="ECO:0000259" key="3">
    <source>
        <dbReference type="Pfam" id="PF00174"/>
    </source>
</evidence>
<feature type="region of interest" description="Disordered" evidence="1">
    <location>
        <begin position="533"/>
        <end position="555"/>
    </location>
</feature>
<dbReference type="EMBL" id="BAABNP010000001">
    <property type="protein sequence ID" value="GAA5339023.1"/>
    <property type="molecule type" value="Genomic_DNA"/>
</dbReference>
<keyword evidence="5" id="KW-1185">Reference proteome</keyword>
<feature type="transmembrane region" description="Helical" evidence="2">
    <location>
        <begin position="67"/>
        <end position="87"/>
    </location>
</feature>
<keyword evidence="2" id="KW-1133">Transmembrane helix</keyword>
<gene>
    <name evidence="4" type="ORF">KACC15558_00630</name>
</gene>
<dbReference type="InterPro" id="IPR014756">
    <property type="entry name" value="Ig_E-set"/>
</dbReference>
<dbReference type="Gene3D" id="2.60.40.650">
    <property type="match status" value="1"/>
</dbReference>
<feature type="transmembrane region" description="Helical" evidence="2">
    <location>
        <begin position="94"/>
        <end position="113"/>
    </location>
</feature>
<keyword evidence="2" id="KW-0472">Membrane</keyword>
<dbReference type="RefSeq" id="WP_342036793.1">
    <property type="nucleotide sequence ID" value="NZ_BAABBK010000001.1"/>
</dbReference>
<keyword evidence="2" id="KW-0812">Transmembrane</keyword>
<feature type="transmembrane region" description="Helical" evidence="2">
    <location>
        <begin position="202"/>
        <end position="221"/>
    </location>
</feature>
<evidence type="ECO:0000313" key="5">
    <source>
        <dbReference type="Proteomes" id="UP001498935"/>
    </source>
</evidence>
<comment type="caution">
    <text evidence="4">The sequence shown here is derived from an EMBL/GenBank/DDBJ whole genome shotgun (WGS) entry which is preliminary data.</text>
</comment>
<name>A0ABP9TYR9_9MICO</name>
<dbReference type="Proteomes" id="UP001498935">
    <property type="component" value="Unassembled WGS sequence"/>
</dbReference>
<dbReference type="SUPFAM" id="SSF81296">
    <property type="entry name" value="E set domains"/>
    <property type="match status" value="1"/>
</dbReference>
<evidence type="ECO:0000256" key="1">
    <source>
        <dbReference type="SAM" id="MobiDB-lite"/>
    </source>
</evidence>
<dbReference type="SUPFAM" id="SSF56524">
    <property type="entry name" value="Oxidoreductase molybdopterin-binding domain"/>
    <property type="match status" value="1"/>
</dbReference>
<dbReference type="Gene3D" id="3.90.420.10">
    <property type="entry name" value="Oxidoreductase, molybdopterin-binding domain"/>
    <property type="match status" value="1"/>
</dbReference>
<sequence length="555" mass="57655">MRDRRPLLAATAGAVAALVYFGSSEFLAGVLALTSAPLLILGQTVIPLVPTPLIKAAIAVFGTNDKLALVITIAVVGVVIGGIIGWIGVRRRSLSLVLLAGFGALPIILQFTAGGSLTGMVPAVVGVVLGCAAYLGLLRLAEVDEAPAALAEVDEAPAPAVRSTGAEATRILTTGETTGGPVGTTEAPDVRADDPRGPDRRLFFGIAAGLGAIGVAAIAAGQSAAVLARNAAGAVAQFVLPRPAASAPPIPDGADLEIDSLAPIITPNSEFYRIDTALVPPAVDAGSWSLRIHGMVDREVTVTMEELLALPLEEHYVTLTCVSNEVGGDLIGNAKWLGYPIRELLARAGPTSGADMVLSGSDDGFTASTPLEVLTDDRAALLAVGMNGKPLPRDHGFPARLVVPGLYGFVSATKWVTSLEVTRFADKQAYWTTRGWSTHGPVLVASRVDVPRSGVRVRADGGRVVAAGMAWAQHTGIGQVQVRLDEGDWQTAQLSEELNVDTWRQWRIDLTGVSSGSHTVTVRAIDKDGNVQISDRRPAIPGSATGLHARDLTVE</sequence>
<organism evidence="4 5">
    <name type="scientific">Brevibacterium ammoniilyticum</name>
    <dbReference type="NCBI Taxonomy" id="1046555"/>
    <lineage>
        <taxon>Bacteria</taxon>
        <taxon>Bacillati</taxon>
        <taxon>Actinomycetota</taxon>
        <taxon>Actinomycetes</taxon>
        <taxon>Micrococcales</taxon>
        <taxon>Brevibacteriaceae</taxon>
        <taxon>Brevibacterium</taxon>
    </lineage>
</organism>
<dbReference type="InterPro" id="IPR000572">
    <property type="entry name" value="OxRdtase_Mopterin-bd_dom"/>
</dbReference>
<feature type="region of interest" description="Disordered" evidence="1">
    <location>
        <begin position="172"/>
        <end position="194"/>
    </location>
</feature>
<feature type="transmembrane region" description="Helical" evidence="2">
    <location>
        <begin position="119"/>
        <end position="137"/>
    </location>
</feature>
<dbReference type="Pfam" id="PF00174">
    <property type="entry name" value="Oxidored_molyb"/>
    <property type="match status" value="1"/>
</dbReference>
<evidence type="ECO:0000256" key="2">
    <source>
        <dbReference type="SAM" id="Phobius"/>
    </source>
</evidence>
<accession>A0ABP9TYR9</accession>
<reference evidence="4 5" key="1">
    <citation type="submission" date="2024-02" db="EMBL/GenBank/DDBJ databases">
        <title>Characterization of antibiotic resistant novel bacterial strains and their environmental applications.</title>
        <authorList>
            <person name="Manzoor S."/>
            <person name="Abbas S."/>
            <person name="Arshad M."/>
            <person name="Li W.J."/>
            <person name="Ahmed I."/>
        </authorList>
    </citation>
    <scope>NUCLEOTIDE SEQUENCE [LARGE SCALE GENOMIC DNA]</scope>
    <source>
        <strain evidence="4 5">KACC 15558</strain>
    </source>
</reference>
<proteinExistence type="predicted"/>
<dbReference type="PANTHER" id="PTHR19372:SF7">
    <property type="entry name" value="SULFITE OXIDASE, MITOCHONDRIAL"/>
    <property type="match status" value="1"/>
</dbReference>
<feature type="domain" description="Oxidoreductase molybdopterin-binding" evidence="3">
    <location>
        <begin position="280"/>
        <end position="431"/>
    </location>
</feature>
<protein>
    <submittedName>
        <fullName evidence="4">Molybdopterin-dependent oxidoreductase</fullName>
    </submittedName>
</protein>